<evidence type="ECO:0000256" key="1">
    <source>
        <dbReference type="SAM" id="SignalP"/>
    </source>
</evidence>
<name>A0ABT8RBG4_9BACT</name>
<keyword evidence="1" id="KW-0732">Signal</keyword>
<sequence>MKKFYCIVASALPALLLLTGATRSTMHPYGFETGTPVIQSISALAFGSDGILFVGDSKSAAVFAIDTKDKTVVEKGQSLEIKNLDQKIASQLGTEVKNITILDMVVNPVSKKLYCAVQHSDGTPVLLILDKDKFQSVQLKNVPFSQVSVANAPAADAKDGRGRPLRELVISDLAFADGSVMVSGLSNQEFSSTFRKIPFPFTDKQEQASLEIYHAAHGKYETNAPIRTFTTAELNGKKYLVASYTCTPLVLFPLDELKPGKHVKGRTVAEFGAGNSPIDMISMKKGGDSFLVMANTNRPVMRVKYKNIEAYAGSLTEPVQESYATAGVDFVTLPAVNVVQMDKLDDSQVVVLQRKANGDLDLWTASAERWF</sequence>
<protein>
    <submittedName>
        <fullName evidence="2">Uncharacterized protein</fullName>
    </submittedName>
</protein>
<organism evidence="2 3">
    <name type="scientific">Rhodocytophaga aerolata</name>
    <dbReference type="NCBI Taxonomy" id="455078"/>
    <lineage>
        <taxon>Bacteria</taxon>
        <taxon>Pseudomonadati</taxon>
        <taxon>Bacteroidota</taxon>
        <taxon>Cytophagia</taxon>
        <taxon>Cytophagales</taxon>
        <taxon>Rhodocytophagaceae</taxon>
        <taxon>Rhodocytophaga</taxon>
    </lineage>
</organism>
<proteinExistence type="predicted"/>
<dbReference type="EMBL" id="JAUKPO010000019">
    <property type="protein sequence ID" value="MDO1449415.1"/>
    <property type="molecule type" value="Genomic_DNA"/>
</dbReference>
<dbReference type="SUPFAM" id="SSF75011">
    <property type="entry name" value="3-carboxy-cis,cis-mucoante lactonizing enzyme"/>
    <property type="match status" value="1"/>
</dbReference>
<evidence type="ECO:0000313" key="2">
    <source>
        <dbReference type="EMBL" id="MDO1449415.1"/>
    </source>
</evidence>
<dbReference type="RefSeq" id="WP_302040218.1">
    <property type="nucleotide sequence ID" value="NZ_JAUKPO010000019.1"/>
</dbReference>
<feature type="signal peptide" evidence="1">
    <location>
        <begin position="1"/>
        <end position="24"/>
    </location>
</feature>
<keyword evidence="3" id="KW-1185">Reference proteome</keyword>
<dbReference type="Proteomes" id="UP001168528">
    <property type="component" value="Unassembled WGS sequence"/>
</dbReference>
<feature type="chain" id="PRO_5045802639" evidence="1">
    <location>
        <begin position="25"/>
        <end position="371"/>
    </location>
</feature>
<comment type="caution">
    <text evidence="2">The sequence shown here is derived from an EMBL/GenBank/DDBJ whole genome shotgun (WGS) entry which is preliminary data.</text>
</comment>
<gene>
    <name evidence="2" type="ORF">Q0590_24280</name>
</gene>
<reference evidence="2" key="1">
    <citation type="submission" date="2023-07" db="EMBL/GenBank/DDBJ databases">
        <title>The genome sequence of Rhodocytophaga aerolata KACC 12507.</title>
        <authorList>
            <person name="Zhang X."/>
        </authorList>
    </citation>
    <scope>NUCLEOTIDE SEQUENCE</scope>
    <source>
        <strain evidence="2">KACC 12507</strain>
    </source>
</reference>
<accession>A0ABT8RBG4</accession>
<evidence type="ECO:0000313" key="3">
    <source>
        <dbReference type="Proteomes" id="UP001168528"/>
    </source>
</evidence>